<feature type="transmembrane region" description="Helical" evidence="7">
    <location>
        <begin position="342"/>
        <end position="368"/>
    </location>
</feature>
<feature type="transmembrane region" description="Helical" evidence="7">
    <location>
        <begin position="235"/>
        <end position="254"/>
    </location>
</feature>
<proteinExistence type="inferred from homology"/>
<evidence type="ECO:0000256" key="2">
    <source>
        <dbReference type="ARBA" id="ARBA00005262"/>
    </source>
</evidence>
<comment type="similarity">
    <text evidence="2">Belongs to the chromate ion transporter (CHR) (TC 2.A.51) family.</text>
</comment>
<dbReference type="PIRSF" id="PIRSF004810">
    <property type="entry name" value="ChrA"/>
    <property type="match status" value="1"/>
</dbReference>
<keyword evidence="9" id="KW-1185">Reference proteome</keyword>
<dbReference type="OrthoDB" id="8969999at2"/>
<evidence type="ECO:0000256" key="4">
    <source>
        <dbReference type="ARBA" id="ARBA00022692"/>
    </source>
</evidence>
<evidence type="ECO:0000256" key="1">
    <source>
        <dbReference type="ARBA" id="ARBA00004651"/>
    </source>
</evidence>
<dbReference type="Proteomes" id="UP000056322">
    <property type="component" value="Chromosome 1"/>
</dbReference>
<feature type="transmembrane region" description="Helical" evidence="7">
    <location>
        <begin position="318"/>
        <end position="336"/>
    </location>
</feature>
<feature type="transmembrane region" description="Helical" evidence="7">
    <location>
        <begin position="266"/>
        <end position="289"/>
    </location>
</feature>
<organism evidence="8 9">
    <name type="scientific">Candidatus Methylopumilus turicensis</name>
    <dbReference type="NCBI Taxonomy" id="1581680"/>
    <lineage>
        <taxon>Bacteria</taxon>
        <taxon>Pseudomonadati</taxon>
        <taxon>Pseudomonadota</taxon>
        <taxon>Betaproteobacteria</taxon>
        <taxon>Nitrosomonadales</taxon>
        <taxon>Methylophilaceae</taxon>
        <taxon>Candidatus Methylopumilus</taxon>
    </lineage>
</organism>
<feature type="transmembrane region" description="Helical" evidence="7">
    <location>
        <begin position="127"/>
        <end position="147"/>
    </location>
</feature>
<dbReference type="EMBL" id="LN794158">
    <property type="protein sequence ID" value="CEN55550.1"/>
    <property type="molecule type" value="Genomic_DNA"/>
</dbReference>
<dbReference type="GO" id="GO:0015109">
    <property type="term" value="F:chromate transmembrane transporter activity"/>
    <property type="evidence" value="ECO:0007669"/>
    <property type="project" value="InterPro"/>
</dbReference>
<feature type="transmembrane region" description="Helical" evidence="7">
    <location>
        <begin position="27"/>
        <end position="48"/>
    </location>
</feature>
<gene>
    <name evidence="8" type="ORF">BN1209_0504</name>
</gene>
<accession>A0A0B7IYG9</accession>
<evidence type="ECO:0000313" key="8">
    <source>
        <dbReference type="EMBL" id="CEN55550.1"/>
    </source>
</evidence>
<evidence type="ECO:0000256" key="6">
    <source>
        <dbReference type="ARBA" id="ARBA00023136"/>
    </source>
</evidence>
<protein>
    <submittedName>
        <fullName evidence="8">Chromate transporter, chromate ion transporter (CHR) family</fullName>
    </submittedName>
</protein>
<feature type="transmembrane region" description="Helical" evidence="7">
    <location>
        <begin position="380"/>
        <end position="408"/>
    </location>
</feature>
<evidence type="ECO:0000256" key="7">
    <source>
        <dbReference type="SAM" id="Phobius"/>
    </source>
</evidence>
<dbReference type="AlphaFoldDB" id="A0A0B7IYG9"/>
<comment type="subcellular location">
    <subcellularLocation>
        <location evidence="1">Cell membrane</location>
        <topology evidence="1">Multi-pass membrane protein</topology>
    </subcellularLocation>
</comment>
<feature type="transmembrane region" description="Helical" evidence="7">
    <location>
        <begin position="159"/>
        <end position="192"/>
    </location>
</feature>
<evidence type="ECO:0000256" key="3">
    <source>
        <dbReference type="ARBA" id="ARBA00022475"/>
    </source>
</evidence>
<keyword evidence="3" id="KW-1003">Cell membrane</keyword>
<evidence type="ECO:0000313" key="9">
    <source>
        <dbReference type="Proteomes" id="UP000056322"/>
    </source>
</evidence>
<dbReference type="PANTHER" id="PTHR33567:SF3">
    <property type="entry name" value="CHROMATE ION TRANSPORTER (EUROFUNG)"/>
    <property type="match status" value="1"/>
</dbReference>
<feature type="transmembrane region" description="Helical" evidence="7">
    <location>
        <begin position="437"/>
        <end position="454"/>
    </location>
</feature>
<dbReference type="HOGENOM" id="CLU_018106_0_0_4"/>
<keyword evidence="4 7" id="KW-0812">Transmembrane</keyword>
<feature type="transmembrane region" description="Helical" evidence="7">
    <location>
        <begin position="414"/>
        <end position="430"/>
    </location>
</feature>
<keyword evidence="6 7" id="KW-0472">Membrane</keyword>
<feature type="transmembrane region" description="Helical" evidence="7">
    <location>
        <begin position="98"/>
        <end position="121"/>
    </location>
</feature>
<keyword evidence="5 7" id="KW-1133">Transmembrane helix</keyword>
<dbReference type="KEGG" id="mbac:BN1209_0504"/>
<dbReference type="GO" id="GO:0005886">
    <property type="term" value="C:plasma membrane"/>
    <property type="evidence" value="ECO:0007669"/>
    <property type="project" value="UniProtKB-SubCell"/>
</dbReference>
<dbReference type="NCBIfam" id="TIGR00937">
    <property type="entry name" value="2A51"/>
    <property type="match status" value="1"/>
</dbReference>
<reference evidence="9" key="1">
    <citation type="submission" date="2014-12" db="EMBL/GenBank/DDBJ databases">
        <authorList>
            <person name="Salcher M.M."/>
        </authorList>
    </citation>
    <scope>NUCLEOTIDE SEQUENCE [LARGE SCALE GENOMIC DNA]</scope>
    <source>
        <strain evidence="9">MMS-10A-171</strain>
    </source>
</reference>
<dbReference type="InterPro" id="IPR014047">
    <property type="entry name" value="Chr_Tranpt_l_chain"/>
</dbReference>
<dbReference type="Pfam" id="PF02417">
    <property type="entry name" value="Chromate_transp"/>
    <property type="match status" value="2"/>
</dbReference>
<dbReference type="PANTHER" id="PTHR33567">
    <property type="entry name" value="CHROMATE ION TRANSPORTER (EUROFUNG)"/>
    <property type="match status" value="1"/>
</dbReference>
<name>A0A0B7IYG9_9PROT</name>
<sequence length="455" mass="49638">MTYHSSHIDKLNLYDDMAKKNISLKQAFWYWLRLGFISFGGPAGQIAIMHQELVVEKRWISEARFLHALNFCMLLPGPEAQQLAIYIGWLMHKTVGGLIAGLLFILPSFFILAGLGVMYMQYGDLPIIQSLFSGIKPAVVAIVLFAAYRIGTRILKHPLLVLIAALSFIGILFFKLPFPLIVLLAAVIGWVASHWLPQAFKTAPHKADTHAEHLPAIIDDDTAIPDHASYSPKHFIKTLTLGFLIGGSAFYLLVSAFGFDDLLSQTALFFTKAALLTFGGAYAVLPYVYQGAVEHYHWITATQMMDGLALGETTPGPLIMVITFISFVSGWVNHALPLAPLWVSGLASAGVATFFTFLPSFVMIFLGAPFIETTRSQLKLAAPLTAITAAVVGVILNLAVFFALHTFWQEKTQQLNIAGLVIAGLAFIALTKFKANTLVVIIASGLIGLALAYLS</sequence>
<evidence type="ECO:0000256" key="5">
    <source>
        <dbReference type="ARBA" id="ARBA00022989"/>
    </source>
</evidence>
<dbReference type="InterPro" id="IPR003370">
    <property type="entry name" value="Chromate_transpt"/>
</dbReference>